<proteinExistence type="predicted"/>
<evidence type="ECO:0008006" key="3">
    <source>
        <dbReference type="Google" id="ProtNLM"/>
    </source>
</evidence>
<reference evidence="1 2" key="1">
    <citation type="submission" date="2009-01" db="EMBL/GenBank/DDBJ databases">
        <authorList>
            <person name="Qin X."/>
            <person name="Bachman B."/>
            <person name="Battles P."/>
            <person name="Bell A."/>
            <person name="Bess C."/>
            <person name="Bickham C."/>
            <person name="Chaboub L."/>
            <person name="Chen D."/>
            <person name="Coyle M."/>
            <person name="Deiros D.R."/>
            <person name="Dinh H."/>
            <person name="Forbes L."/>
            <person name="Fowler G."/>
            <person name="Francisco L."/>
            <person name="Fu Q."/>
            <person name="Gubbala S."/>
            <person name="Hale W."/>
            <person name="Han Y."/>
            <person name="Hemphill L."/>
            <person name="Highlander S.K."/>
            <person name="Hirani K."/>
            <person name="Hogues M."/>
            <person name="Jackson L."/>
            <person name="Jakkamsetti A."/>
            <person name="Javaid M."/>
            <person name="Jiang H."/>
            <person name="Korchina V."/>
            <person name="Kovar C."/>
            <person name="Lara F."/>
            <person name="Lee S."/>
            <person name="Mata R."/>
            <person name="Mathew T."/>
            <person name="Moen C."/>
            <person name="Morales K."/>
            <person name="Munidasa M."/>
            <person name="Nazareth L."/>
            <person name="Ngo R."/>
            <person name="Nguyen L."/>
            <person name="Okwuonu G."/>
            <person name="Ongeri F."/>
            <person name="Patil S."/>
            <person name="Petrosino J."/>
            <person name="Pham C."/>
            <person name="Pham P."/>
            <person name="Pu L.-L."/>
            <person name="Puazo M."/>
            <person name="Raj R."/>
            <person name="Reid J."/>
            <person name="Rouhana J."/>
            <person name="Saada N."/>
            <person name="Shang Y."/>
            <person name="Simmons D."/>
            <person name="Thornton R."/>
            <person name="Warren J."/>
            <person name="Weissenberger G."/>
            <person name="Zhang J."/>
            <person name="Zhang L."/>
            <person name="Zhou C."/>
            <person name="Zhu D."/>
            <person name="Muzny D."/>
            <person name="Worley K."/>
            <person name="Gibbs R."/>
        </authorList>
    </citation>
    <scope>NUCLEOTIDE SEQUENCE [LARGE SCALE GENOMIC DNA]</scope>
    <source>
        <strain evidence="2">ATCC 8290 / DSM 20176 / CCUG 30140 / JCM 1155 / KCTC 3500 / NBRC 15886 / NCIMB 8040 / NRRL B-1843 / 9</strain>
    </source>
</reference>
<keyword evidence="2" id="KW-1185">Reference proteome</keyword>
<dbReference type="Proteomes" id="UP000003752">
    <property type="component" value="Unassembled WGS sequence"/>
</dbReference>
<gene>
    <name evidence="1" type="ORF">HMPREF0519_1067</name>
</gene>
<accession>C0XIK6</accession>
<dbReference type="HOGENOM" id="CLU_046670_9_1_9"/>
<evidence type="ECO:0000313" key="1">
    <source>
        <dbReference type="EMBL" id="EEI24776.1"/>
    </source>
</evidence>
<dbReference type="RefSeq" id="WP_003633932.1">
    <property type="nucleotide sequence ID" value="NZ_AZDF01000006.1"/>
</dbReference>
<dbReference type="InterPro" id="IPR014054">
    <property type="entry name" value="Phage_regulatory_Rha"/>
</dbReference>
<dbReference type="Pfam" id="PF09669">
    <property type="entry name" value="Phage_pRha"/>
    <property type="match status" value="1"/>
</dbReference>
<organism evidence="1 2">
    <name type="scientific">Lentilactobacillus hilgardii (strain ATCC 8290 / DSM 20176 / CCUG 30140 / JCM 1155 / KCTC 3500 / NBRC 15886 / NCIMB 8040 / NRRL B-1843 / 9)</name>
    <dbReference type="NCBI Taxonomy" id="1423757"/>
    <lineage>
        <taxon>Bacteria</taxon>
        <taxon>Bacillati</taxon>
        <taxon>Bacillota</taxon>
        <taxon>Bacilli</taxon>
        <taxon>Lactobacillales</taxon>
        <taxon>Lactobacillaceae</taxon>
        <taxon>Lentilactobacillus</taxon>
    </lineage>
</organism>
<dbReference type="EMBL" id="ACGP01000115">
    <property type="protein sequence ID" value="EEI24776.1"/>
    <property type="molecule type" value="Genomic_DNA"/>
</dbReference>
<evidence type="ECO:0000313" key="2">
    <source>
        <dbReference type="Proteomes" id="UP000003752"/>
    </source>
</evidence>
<dbReference type="AlphaFoldDB" id="C0XIK6"/>
<protein>
    <recommendedName>
        <fullName evidence="3">Rha family transcriptional regulator</fullName>
    </recommendedName>
</protein>
<sequence>MKKEIVFLSSQAVYADTFTTSDVIAKYAGSSHKTVNELIRRYKNDLEELGVLPFSMELPLKGSKGGHPRKVWRLNEEQATLLITYMGNTKLVRQFKKVLVHQFFAMKRVLYKKQVQFELGKHFSKDLHQAIAESPHLDEHHHLYGNVNKLIYKQALGVSTKTLRQQRDIPKDEPITHYLNSNEAGAVKRVKQQVQILLGMHLDYQQIKDALQVQGIVYQITLPAKQLMKEGH</sequence>
<dbReference type="PATRIC" id="fig|1423757.3.peg.2293"/>
<name>C0XIK6_LENH9</name>
<comment type="caution">
    <text evidence="1">The sequence shown here is derived from an EMBL/GenBank/DDBJ whole genome shotgun (WGS) entry which is preliminary data.</text>
</comment>